<accession>A0ABR3ZZM3</accession>
<reference evidence="2 3" key="1">
    <citation type="submission" date="2024-09" db="EMBL/GenBank/DDBJ databases">
        <title>Rethinking Asexuality: The Enigmatic Case of Functional Sexual Genes in Lepraria (Stereocaulaceae).</title>
        <authorList>
            <person name="Doellman M."/>
            <person name="Sun Y."/>
            <person name="Barcenas-Pena A."/>
            <person name="Lumbsch H.T."/>
            <person name="Grewe F."/>
        </authorList>
    </citation>
    <scope>NUCLEOTIDE SEQUENCE [LARGE SCALE GENOMIC DNA]</scope>
    <source>
        <strain evidence="2 3">Mercado 3170</strain>
    </source>
</reference>
<comment type="caution">
    <text evidence="2">The sequence shown here is derived from an EMBL/GenBank/DDBJ whole genome shotgun (WGS) entry which is preliminary data.</text>
</comment>
<dbReference type="InterPro" id="IPR019734">
    <property type="entry name" value="TPR_rpt"/>
</dbReference>
<sequence length="440" mass="50418">MPASTPESMPGPFLRRLPREIRDRVYVQLLGVDAIEEQRRLDKHNFTTGLLLVNKQVNAEASEILYLRNTWIRITMTREGFQELNWRVNRAKSESRIELRDVHFAHKAALEMIIRTYGVESRGEERTCIVSSFGLPQVCRALTDRSPYAYKMAVLEMDMDLPWKGARWDQKGLLECFVETQGLTSLKISSRLAKFAGDMGKRLLERCEATCKSQQSFNERLERVSTYETRGLRMVQLRRLYQAHVIFQEGLCYIEWLSKSPVIPTLGPLTSDQRFKLAKQRWDIGKASIHCCIELGDRNSARGVVQSLFKKYERAYALLDSMAHAEGYYYLGLMHVADGADNHAAYSFLRALQYKPGYADADKAVDEMRERLNNSTDFEHAVVRYNIDNILQPFRHQVPGQDRLEVDEADGIVGGFIGSIRDLDGVEAKARKSGLYTLNS</sequence>
<gene>
    <name evidence="2" type="ORF">N7G274_008914</name>
</gene>
<proteinExistence type="predicted"/>
<evidence type="ECO:0000313" key="3">
    <source>
        <dbReference type="Proteomes" id="UP001590950"/>
    </source>
</evidence>
<dbReference type="SUPFAM" id="SSF48452">
    <property type="entry name" value="TPR-like"/>
    <property type="match status" value="1"/>
</dbReference>
<keyword evidence="3" id="KW-1185">Reference proteome</keyword>
<feature type="repeat" description="TPR" evidence="1">
    <location>
        <begin position="325"/>
        <end position="358"/>
    </location>
</feature>
<dbReference type="InterPro" id="IPR011990">
    <property type="entry name" value="TPR-like_helical_dom_sf"/>
</dbReference>
<dbReference type="PROSITE" id="PS50005">
    <property type="entry name" value="TPR"/>
    <property type="match status" value="1"/>
</dbReference>
<protein>
    <submittedName>
        <fullName evidence="2">Uncharacterized protein</fullName>
    </submittedName>
</protein>
<dbReference type="Proteomes" id="UP001590950">
    <property type="component" value="Unassembled WGS sequence"/>
</dbReference>
<dbReference type="Gene3D" id="1.25.40.10">
    <property type="entry name" value="Tetratricopeptide repeat domain"/>
    <property type="match status" value="1"/>
</dbReference>
<evidence type="ECO:0000313" key="2">
    <source>
        <dbReference type="EMBL" id="KAL2038265.1"/>
    </source>
</evidence>
<dbReference type="EMBL" id="JBEFKJ010000033">
    <property type="protein sequence ID" value="KAL2038265.1"/>
    <property type="molecule type" value="Genomic_DNA"/>
</dbReference>
<organism evidence="2 3">
    <name type="scientific">Stereocaulon virgatum</name>
    <dbReference type="NCBI Taxonomy" id="373712"/>
    <lineage>
        <taxon>Eukaryota</taxon>
        <taxon>Fungi</taxon>
        <taxon>Dikarya</taxon>
        <taxon>Ascomycota</taxon>
        <taxon>Pezizomycotina</taxon>
        <taxon>Lecanoromycetes</taxon>
        <taxon>OSLEUM clade</taxon>
        <taxon>Lecanoromycetidae</taxon>
        <taxon>Lecanorales</taxon>
        <taxon>Lecanorineae</taxon>
        <taxon>Stereocaulaceae</taxon>
        <taxon>Stereocaulon</taxon>
    </lineage>
</organism>
<keyword evidence="1" id="KW-0802">TPR repeat</keyword>
<evidence type="ECO:0000256" key="1">
    <source>
        <dbReference type="PROSITE-ProRule" id="PRU00339"/>
    </source>
</evidence>
<name>A0ABR3ZZM3_9LECA</name>